<dbReference type="RefSeq" id="NP_001266068.1">
    <property type="nucleotide sequence ID" value="NM_001279139.1"/>
</dbReference>
<dbReference type="InterPro" id="IPR034294">
    <property type="entry name" value="Aquaporin_transptr"/>
</dbReference>
<keyword evidence="9" id="KW-1185">Reference proteome</keyword>
<keyword evidence="5 7" id="KW-0472">Membrane</keyword>
<dbReference type="InterPro" id="IPR023271">
    <property type="entry name" value="Aquaporin-like"/>
</dbReference>
<dbReference type="PROSITE" id="PS00221">
    <property type="entry name" value="MIP"/>
    <property type="match status" value="1"/>
</dbReference>
<dbReference type="InterPro" id="IPR022357">
    <property type="entry name" value="MIP_CS"/>
</dbReference>
<feature type="transmembrane region" description="Helical" evidence="7">
    <location>
        <begin position="34"/>
        <end position="57"/>
    </location>
</feature>
<feature type="transmembrane region" description="Helical" evidence="7">
    <location>
        <begin position="219"/>
        <end position="240"/>
    </location>
</feature>
<dbReference type="GeneID" id="101505954"/>
<dbReference type="PaxDb" id="3827-XP_004491801.1"/>
<evidence type="ECO:0000256" key="6">
    <source>
        <dbReference type="RuleBase" id="RU000477"/>
    </source>
</evidence>
<dbReference type="PANTHER" id="PTHR45724">
    <property type="entry name" value="AQUAPORIN NIP2-1"/>
    <property type="match status" value="1"/>
</dbReference>
<dbReference type="OrthoDB" id="3222at2759"/>
<dbReference type="Proteomes" id="UP000087171">
    <property type="component" value="Chromosome Ca3"/>
</dbReference>
<dbReference type="PRINTS" id="PR00783">
    <property type="entry name" value="MINTRINSICP"/>
</dbReference>
<feature type="transmembrane region" description="Helical" evidence="7">
    <location>
        <begin position="109"/>
        <end position="127"/>
    </location>
</feature>
<evidence type="ECO:0000256" key="2">
    <source>
        <dbReference type="ARBA" id="ARBA00022448"/>
    </source>
</evidence>
<sequence length="273" mass="28644">MDRRTHSLVNATNDFQNHITQKQSLYPSGFPRKVLAEVIGTYLLVFVGSGSAAMNAIDENKVSKLGASMAGGFIVTVMIYAIGHISGAHMNPAVSLAFATVSHFPWKQVPFYIAAQLTGAISASYTLKVLLEPSKQLGATSPSGSNIQALIIEIVTTFTMVLISTAVSTDPKAIGELSGVAVGSSVCIASIVAGPISGGSMNPARTLGPAIATSSYKGIWVYMVGPITGALLGTWSYVVIQETNKQALTTSLKLHHEMKGIELVGDKDNQCSV</sequence>
<dbReference type="KEGG" id="cam:101505954"/>
<dbReference type="STRING" id="3827.Q6KAW0"/>
<dbReference type="RefSeq" id="XP_012568783.1">
    <property type="nucleotide sequence ID" value="XM_012713329.2"/>
</dbReference>
<dbReference type="GO" id="GO:0015267">
    <property type="term" value="F:channel activity"/>
    <property type="evidence" value="ECO:0007669"/>
    <property type="project" value="InterPro"/>
</dbReference>
<evidence type="ECO:0000256" key="7">
    <source>
        <dbReference type="SAM" id="Phobius"/>
    </source>
</evidence>
<dbReference type="GO" id="GO:0016020">
    <property type="term" value="C:membrane"/>
    <property type="evidence" value="ECO:0007669"/>
    <property type="project" value="UniProtKB-SubCell"/>
</dbReference>
<dbReference type="eggNOG" id="KOG0223">
    <property type="taxonomic scope" value="Eukaryota"/>
</dbReference>
<evidence type="ECO:0000313" key="9">
    <source>
        <dbReference type="Proteomes" id="UP000087171"/>
    </source>
</evidence>
<keyword evidence="2 6" id="KW-0813">Transport</keyword>
<feature type="transmembrane region" description="Helical" evidence="7">
    <location>
        <begin position="147"/>
        <end position="167"/>
    </location>
</feature>
<dbReference type="PANTHER" id="PTHR45724:SF16">
    <property type="entry name" value="AQUAPORIN NIP2-1"/>
    <property type="match status" value="1"/>
</dbReference>
<accession>Q6KAW0</accession>
<keyword evidence="4 7" id="KW-1133">Transmembrane helix</keyword>
<gene>
    <name evidence="8 10 11" type="primary">mip4</name>
    <name evidence="10 11" type="synonym">LOC101505954</name>
</gene>
<dbReference type="Gene3D" id="1.20.1080.10">
    <property type="entry name" value="Glycerol uptake facilitator protein"/>
    <property type="match status" value="1"/>
</dbReference>
<evidence type="ECO:0000313" key="8">
    <source>
        <dbReference type="EMBL" id="CAG34223.1"/>
    </source>
</evidence>
<evidence type="ECO:0000313" key="11">
    <source>
        <dbReference type="RefSeq" id="XP_012568783.1"/>
    </source>
</evidence>
<comment type="subcellular location">
    <subcellularLocation>
        <location evidence="1">Membrane</location>
        <topology evidence="1">Multi-pass membrane protein</topology>
    </subcellularLocation>
</comment>
<name>Q6KAW0_CICAR</name>
<evidence type="ECO:0000256" key="4">
    <source>
        <dbReference type="ARBA" id="ARBA00022989"/>
    </source>
</evidence>
<feature type="transmembrane region" description="Helical" evidence="7">
    <location>
        <begin position="179"/>
        <end position="199"/>
    </location>
</feature>
<dbReference type="InterPro" id="IPR000425">
    <property type="entry name" value="MIP"/>
</dbReference>
<evidence type="ECO:0000256" key="3">
    <source>
        <dbReference type="ARBA" id="ARBA00022692"/>
    </source>
</evidence>
<organism evidence="8">
    <name type="scientific">Cicer arietinum</name>
    <name type="common">Chickpea</name>
    <name type="synonym">Garbanzo</name>
    <dbReference type="NCBI Taxonomy" id="3827"/>
    <lineage>
        <taxon>Eukaryota</taxon>
        <taxon>Viridiplantae</taxon>
        <taxon>Streptophyta</taxon>
        <taxon>Embryophyta</taxon>
        <taxon>Tracheophyta</taxon>
        <taxon>Spermatophyta</taxon>
        <taxon>Magnoliopsida</taxon>
        <taxon>eudicotyledons</taxon>
        <taxon>Gunneridae</taxon>
        <taxon>Pentapetalae</taxon>
        <taxon>rosids</taxon>
        <taxon>fabids</taxon>
        <taxon>Fabales</taxon>
        <taxon>Fabaceae</taxon>
        <taxon>Papilionoideae</taxon>
        <taxon>50 kb inversion clade</taxon>
        <taxon>NPAAA clade</taxon>
        <taxon>Hologalegina</taxon>
        <taxon>IRL clade</taxon>
        <taxon>Cicereae</taxon>
        <taxon>Cicer</taxon>
    </lineage>
</organism>
<dbReference type="Pfam" id="PF00230">
    <property type="entry name" value="MIP"/>
    <property type="match status" value="1"/>
</dbReference>
<evidence type="ECO:0000256" key="5">
    <source>
        <dbReference type="ARBA" id="ARBA00023136"/>
    </source>
</evidence>
<reference evidence="8" key="1">
    <citation type="submission" date="2004-06" db="EMBL/GenBank/DDBJ databases">
        <title>A nod26-like major intrinsic protein is expressed in etiolated chickpea epicotyls.</title>
        <authorList>
            <person name="Dopico B."/>
            <person name="Martin I."/>
            <person name="Labrador E."/>
        </authorList>
    </citation>
    <scope>NUCLEOTIDE SEQUENCE</scope>
    <source>
        <tissue evidence="8">Etiolated epicotyls</tissue>
    </source>
</reference>
<dbReference type="SUPFAM" id="SSF81338">
    <property type="entry name" value="Aquaporin-like"/>
    <property type="match status" value="1"/>
</dbReference>
<dbReference type="EMBL" id="AJ746344">
    <property type="protein sequence ID" value="CAG34223.1"/>
    <property type="molecule type" value="mRNA"/>
</dbReference>
<protein>
    <submittedName>
        <fullName evidence="10 11">Aquaporin NIP2-1-like</fullName>
    </submittedName>
    <submittedName>
        <fullName evidence="8">Nod26-like major intrinsic protein</fullName>
    </submittedName>
</protein>
<comment type="similarity">
    <text evidence="6">Belongs to the MIP/aquaporin (TC 1.A.8) family.</text>
</comment>
<keyword evidence="3 6" id="KW-0812">Transmembrane</keyword>
<dbReference type="CDD" id="cd00333">
    <property type="entry name" value="MIP"/>
    <property type="match status" value="1"/>
</dbReference>
<evidence type="ECO:0000256" key="1">
    <source>
        <dbReference type="ARBA" id="ARBA00004141"/>
    </source>
</evidence>
<dbReference type="AlphaFoldDB" id="Q6KAW0"/>
<feature type="transmembrane region" description="Helical" evidence="7">
    <location>
        <begin position="69"/>
        <end position="88"/>
    </location>
</feature>
<evidence type="ECO:0000313" key="10">
    <source>
        <dbReference type="RefSeq" id="NP_001266068.1"/>
    </source>
</evidence>
<proteinExistence type="evidence at transcript level"/>
<reference evidence="10 11" key="3">
    <citation type="submission" date="2025-04" db="UniProtKB">
        <authorList>
            <consortium name="RefSeq"/>
        </authorList>
    </citation>
    <scope>IDENTIFICATION</scope>
    <source>
        <tissue evidence="11">Etiolated seedlings</tissue>
    </source>
</reference>
<reference evidence="9" key="2">
    <citation type="journal article" date="2013" name="Nat. Biotechnol.">
        <title>Draft genome sequence of chickpea (Cicer arietinum) provides a resource for trait improvement.</title>
        <authorList>
            <person name="Varshney R.K."/>
            <person name="Song C."/>
            <person name="Saxena R.K."/>
            <person name="Azam S."/>
            <person name="Yu S."/>
            <person name="Sharpe A.G."/>
            <person name="Cannon S."/>
            <person name="Baek J."/>
            <person name="Rosen B.D."/>
            <person name="Tar'an B."/>
            <person name="Millan T."/>
            <person name="Zhang X."/>
            <person name="Ramsay L.D."/>
            <person name="Iwata A."/>
            <person name="Wang Y."/>
            <person name="Nelson W."/>
            <person name="Farmer A.D."/>
            <person name="Gaur P.M."/>
            <person name="Soderlund C."/>
            <person name="Penmetsa R.V."/>
            <person name="Xu C."/>
            <person name="Bharti A.K."/>
            <person name="He W."/>
            <person name="Winter P."/>
            <person name="Zhao S."/>
            <person name="Hane J.K."/>
            <person name="Carrasquilla-Garcia N."/>
            <person name="Condie J.A."/>
            <person name="Upadhyaya H.D."/>
            <person name="Luo M.C."/>
            <person name="Thudi M."/>
            <person name="Gowda C.L."/>
            <person name="Singh N.P."/>
            <person name="Lichtenzveig J."/>
            <person name="Gali K.K."/>
            <person name="Rubio J."/>
            <person name="Nadarajan N."/>
            <person name="Dolezel J."/>
            <person name="Bansal K.C."/>
            <person name="Xu X."/>
            <person name="Edwards D."/>
            <person name="Zhang G."/>
            <person name="Kahl G."/>
            <person name="Gil J."/>
            <person name="Singh K.B."/>
            <person name="Datta S.K."/>
            <person name="Jackson S.A."/>
            <person name="Wang J."/>
            <person name="Cook D.R."/>
        </authorList>
    </citation>
    <scope>NUCLEOTIDE SEQUENCE [LARGE SCALE GENOMIC DNA]</scope>
    <source>
        <strain evidence="9">cv. CDC Frontier</strain>
    </source>
</reference>